<accession>A0A137NW06</accession>
<dbReference type="EMBL" id="KQ964682">
    <property type="protein sequence ID" value="KXN66868.1"/>
    <property type="molecule type" value="Genomic_DNA"/>
</dbReference>
<keyword evidence="1" id="KW-0732">Signal</keyword>
<feature type="chain" id="PRO_5007294180" evidence="1">
    <location>
        <begin position="21"/>
        <end position="125"/>
    </location>
</feature>
<evidence type="ECO:0000313" key="2">
    <source>
        <dbReference type="EMBL" id="KXN66868.1"/>
    </source>
</evidence>
<dbReference type="AlphaFoldDB" id="A0A137NW06"/>
<evidence type="ECO:0000256" key="1">
    <source>
        <dbReference type="SAM" id="SignalP"/>
    </source>
</evidence>
<feature type="signal peptide" evidence="1">
    <location>
        <begin position="1"/>
        <end position="20"/>
    </location>
</feature>
<protein>
    <submittedName>
        <fullName evidence="2">Uncharacterized protein</fullName>
    </submittedName>
</protein>
<name>A0A137NW06_CONC2</name>
<reference evidence="2 3" key="1">
    <citation type="journal article" date="2015" name="Genome Biol. Evol.">
        <title>Phylogenomic analyses indicate that early fungi evolved digesting cell walls of algal ancestors of land plants.</title>
        <authorList>
            <person name="Chang Y."/>
            <person name="Wang S."/>
            <person name="Sekimoto S."/>
            <person name="Aerts A.L."/>
            <person name="Choi C."/>
            <person name="Clum A."/>
            <person name="LaButti K.M."/>
            <person name="Lindquist E.A."/>
            <person name="Yee Ngan C."/>
            <person name="Ohm R.A."/>
            <person name="Salamov A.A."/>
            <person name="Grigoriev I.V."/>
            <person name="Spatafora J.W."/>
            <person name="Berbee M.L."/>
        </authorList>
    </citation>
    <scope>NUCLEOTIDE SEQUENCE [LARGE SCALE GENOMIC DNA]</scope>
    <source>
        <strain evidence="2 3">NRRL 28638</strain>
    </source>
</reference>
<organism evidence="2 3">
    <name type="scientific">Conidiobolus coronatus (strain ATCC 28846 / CBS 209.66 / NRRL 28638)</name>
    <name type="common">Delacroixia coronata</name>
    <dbReference type="NCBI Taxonomy" id="796925"/>
    <lineage>
        <taxon>Eukaryota</taxon>
        <taxon>Fungi</taxon>
        <taxon>Fungi incertae sedis</taxon>
        <taxon>Zoopagomycota</taxon>
        <taxon>Entomophthoromycotina</taxon>
        <taxon>Entomophthoromycetes</taxon>
        <taxon>Entomophthorales</taxon>
        <taxon>Ancylistaceae</taxon>
        <taxon>Conidiobolus</taxon>
    </lineage>
</organism>
<sequence>MTLIGNLILSIITLNFQVNALDYSFDAYVKDQIYDRMPYPLTRPIFNKINRQIVITPSPVVDNPYMILPTAVSYPSHVLNSPGYVPTVTGGPLSVSDNNDGKEEKKMLKPTNTVIEAVIVTRVSV</sequence>
<proteinExistence type="predicted"/>
<gene>
    <name evidence="2" type="ORF">CONCODRAFT_73382</name>
</gene>
<dbReference type="Proteomes" id="UP000070444">
    <property type="component" value="Unassembled WGS sequence"/>
</dbReference>
<evidence type="ECO:0000313" key="3">
    <source>
        <dbReference type="Proteomes" id="UP000070444"/>
    </source>
</evidence>
<keyword evidence="3" id="KW-1185">Reference proteome</keyword>